<comment type="caution">
    <text evidence="2">The sequence shown here is derived from an EMBL/GenBank/DDBJ whole genome shotgun (WGS) entry which is preliminary data.</text>
</comment>
<dbReference type="Proteomes" id="UP000034076">
    <property type="component" value="Unassembled WGS sequence"/>
</dbReference>
<feature type="domain" description="HD" evidence="1">
    <location>
        <begin position="68"/>
        <end position="171"/>
    </location>
</feature>
<dbReference type="STRING" id="270498.CHK_0371"/>
<dbReference type="Gene3D" id="1.10.3210.10">
    <property type="entry name" value="Hypothetical protein af1432"/>
    <property type="match status" value="1"/>
</dbReference>
<organism evidence="2 3">
    <name type="scientific">Christensenella hongkongensis</name>
    <dbReference type="NCBI Taxonomy" id="270498"/>
    <lineage>
        <taxon>Bacteria</taxon>
        <taxon>Bacillati</taxon>
        <taxon>Bacillota</taxon>
        <taxon>Clostridia</taxon>
        <taxon>Christensenellales</taxon>
        <taxon>Christensenellaceae</taxon>
        <taxon>Christensenella</taxon>
    </lineage>
</organism>
<reference evidence="2 3" key="1">
    <citation type="submission" date="2015-04" db="EMBL/GenBank/DDBJ databases">
        <title>Draft genome sequence of bacteremic isolate Catabacter hongkongensis type strain HKU16T.</title>
        <authorList>
            <person name="Lau S.K."/>
            <person name="Teng J.L."/>
            <person name="Huang Y."/>
            <person name="Curreem S.O."/>
            <person name="Tsui S.K."/>
            <person name="Woo P.C."/>
        </authorList>
    </citation>
    <scope>NUCLEOTIDE SEQUENCE [LARGE SCALE GENOMIC DNA]</scope>
    <source>
        <strain evidence="2 3">HKU16</strain>
    </source>
</reference>
<sequence length="206" mass="23619">MKKTNGMAGHGMISQELIEEQKKEFRELLLETGRENMDSLLAWLEEETDFYSAPASTNNHGAFDGGLLIHSLNVYKILKNFNKMIKCEREDSIVIAGLLHDVCKTNFYTREIRNVKTPGKREWNEKEVYAINDELPFGHGEKSVFLLMRHIRLTEEEAIAIRWHMGGYDDAARSYIGGRTQSNAFQTYRLAPALAIADMYATYFAD</sequence>
<dbReference type="InterPro" id="IPR006674">
    <property type="entry name" value="HD_domain"/>
</dbReference>
<dbReference type="Pfam" id="PF01966">
    <property type="entry name" value="HD"/>
    <property type="match status" value="1"/>
</dbReference>
<dbReference type="GO" id="GO:0016787">
    <property type="term" value="F:hydrolase activity"/>
    <property type="evidence" value="ECO:0007669"/>
    <property type="project" value="UniProtKB-KW"/>
</dbReference>
<dbReference type="AlphaFoldDB" id="A0A0M2NNX9"/>
<evidence type="ECO:0000313" key="3">
    <source>
        <dbReference type="Proteomes" id="UP000034076"/>
    </source>
</evidence>
<keyword evidence="2" id="KW-0378">Hydrolase</keyword>
<protein>
    <submittedName>
        <fullName evidence="2">Putative HD superfamily hydrolase</fullName>
    </submittedName>
</protein>
<name>A0A0M2NNX9_9FIRM</name>
<dbReference type="InterPro" id="IPR003607">
    <property type="entry name" value="HD/PDEase_dom"/>
</dbReference>
<evidence type="ECO:0000259" key="1">
    <source>
        <dbReference type="Pfam" id="PF01966"/>
    </source>
</evidence>
<evidence type="ECO:0000313" key="2">
    <source>
        <dbReference type="EMBL" id="KKI52102.1"/>
    </source>
</evidence>
<dbReference type="SUPFAM" id="SSF109604">
    <property type="entry name" value="HD-domain/PDEase-like"/>
    <property type="match status" value="1"/>
</dbReference>
<dbReference type="EMBL" id="LAYJ01000039">
    <property type="protein sequence ID" value="KKI52102.1"/>
    <property type="molecule type" value="Genomic_DNA"/>
</dbReference>
<gene>
    <name evidence="2" type="ORF">CHK_0371</name>
</gene>
<accession>A0A0M2NNX9</accession>
<proteinExistence type="predicted"/>
<dbReference type="CDD" id="cd00077">
    <property type="entry name" value="HDc"/>
    <property type="match status" value="1"/>
</dbReference>
<keyword evidence="3" id="KW-1185">Reference proteome</keyword>
<dbReference type="RefSeq" id="WP_235811568.1">
    <property type="nucleotide sequence ID" value="NZ_CAUERS010000155.1"/>
</dbReference>